<dbReference type="InterPro" id="IPR014044">
    <property type="entry name" value="CAP_dom"/>
</dbReference>
<sequence length="449" mass="50052">SRVFEQPPMPALTRSNYLSEEEKLAAANPSIDPSIPAEHMKRALDVLKNVAKKYSDDVEFFPGGSLRVQSAVNDDPKSGCHTMTTNWSECSSSCGIGRRMRLTRGVKGSSCLTTAEPEICVSSVGCKSGEQFLTAVEGELKIVPQPAKEELGRLLMKNIKLNVRVEKQLVCKEYDTGFTSRAYNDKGLVGAFGFGRQFRLFQKYDAGKGTCVGDIDVQYVSRFQKLTMGEFSKSILDDHNFIRNQHGIQELKWNPVIAANMLDYLRQQNEYEQCRMEHSPLSFRNLPGVKSPLGENLYTACSLGVFPREVATAWATEGNCFRFGKIGNPCTGVLGPKCSTEMHAKGLMTGHYTATVWEASTEVGCAYVLCNRKCQHNRPVILVGCQYSPSGNIVGKTPFSKDVAMRAQGFFPQLLPEASEDPKKVKECERFRQEMEKKNPEVDFIAKWQ</sequence>
<evidence type="ECO:0000313" key="3">
    <source>
        <dbReference type="Proteomes" id="UP000018050"/>
    </source>
</evidence>
<feature type="domain" description="SCP" evidence="1">
    <location>
        <begin position="230"/>
        <end position="395"/>
    </location>
</feature>
<dbReference type="SMART" id="SM00198">
    <property type="entry name" value="SCP"/>
    <property type="match status" value="1"/>
</dbReference>
<accession>U6GQD6</accession>
<dbReference type="InterPro" id="IPR018244">
    <property type="entry name" value="Allrgn_V5/Tpx1_CS"/>
</dbReference>
<dbReference type="EMBL" id="HG671658">
    <property type="protein sequence ID" value="CDI81473.1"/>
    <property type="molecule type" value="Genomic_DNA"/>
</dbReference>
<dbReference type="Gene3D" id="3.40.33.10">
    <property type="entry name" value="CAP"/>
    <property type="match status" value="1"/>
</dbReference>
<reference evidence="2" key="2">
    <citation type="submission" date="2013-10" db="EMBL/GenBank/DDBJ databases">
        <authorList>
            <person name="Aslett M."/>
        </authorList>
    </citation>
    <scope>NUCLEOTIDE SEQUENCE</scope>
    <source>
        <strain evidence="2">Houghton</strain>
    </source>
</reference>
<name>U6GQD6_EIMAC</name>
<dbReference type="RefSeq" id="XP_013248817.1">
    <property type="nucleotide sequence ID" value="XM_013393363.1"/>
</dbReference>
<reference evidence="2" key="1">
    <citation type="submission" date="2013-10" db="EMBL/GenBank/DDBJ databases">
        <title>Genomic analysis of the causative agents of coccidiosis in chickens.</title>
        <authorList>
            <person name="Reid A.J."/>
            <person name="Blake D."/>
            <person name="Billington K."/>
            <person name="Browne H."/>
            <person name="Dunn M."/>
            <person name="Hung S."/>
            <person name="Kawahara F."/>
            <person name="Miranda-Saavedra D."/>
            <person name="Mourier T."/>
            <person name="Nagra H."/>
            <person name="Otto T.D."/>
            <person name="Rawlings N."/>
            <person name="Sanchez A."/>
            <person name="Sanders M."/>
            <person name="Subramaniam C."/>
            <person name="Tay Y."/>
            <person name="Dear P."/>
            <person name="Doerig C."/>
            <person name="Gruber A."/>
            <person name="Parkinson J."/>
            <person name="Shirley M."/>
            <person name="Wan K.L."/>
            <person name="Berriman M."/>
            <person name="Tomley F."/>
            <person name="Pain A."/>
        </authorList>
    </citation>
    <scope>NUCLEOTIDE SEQUENCE</scope>
    <source>
        <strain evidence="2">Houghton</strain>
    </source>
</reference>
<dbReference type="GO" id="GO:0007165">
    <property type="term" value="P:signal transduction"/>
    <property type="evidence" value="ECO:0007669"/>
    <property type="project" value="InterPro"/>
</dbReference>
<evidence type="ECO:0000259" key="1">
    <source>
        <dbReference type="SMART" id="SM00198"/>
    </source>
</evidence>
<dbReference type="InterPro" id="IPR043973">
    <property type="entry name" value="TSP1_CCN"/>
</dbReference>
<dbReference type="PROSITE" id="PS01010">
    <property type="entry name" value="CRISP_2"/>
    <property type="match status" value="1"/>
</dbReference>
<dbReference type="OMA" id="WATEGNC"/>
<gene>
    <name evidence="2" type="ORF">EAH_00061350</name>
</gene>
<dbReference type="AlphaFoldDB" id="U6GQD6"/>
<dbReference type="GO" id="GO:0005576">
    <property type="term" value="C:extracellular region"/>
    <property type="evidence" value="ECO:0007669"/>
    <property type="project" value="InterPro"/>
</dbReference>
<dbReference type="VEuPathDB" id="ToxoDB:EAH_00061350"/>
<protein>
    <recommendedName>
        <fullName evidence="1">SCP domain-containing protein</fullName>
    </recommendedName>
</protein>
<dbReference type="Proteomes" id="UP000018050">
    <property type="component" value="Unassembled WGS sequence"/>
</dbReference>
<dbReference type="GeneID" id="25274205"/>
<feature type="non-terminal residue" evidence="2">
    <location>
        <position position="1"/>
    </location>
</feature>
<dbReference type="InterPro" id="IPR001283">
    <property type="entry name" value="CRISP-related"/>
</dbReference>
<proteinExistence type="predicted"/>
<keyword evidence="3" id="KW-1185">Reference proteome</keyword>
<evidence type="ECO:0000313" key="2">
    <source>
        <dbReference type="EMBL" id="CDI81473.1"/>
    </source>
</evidence>
<dbReference type="Pfam" id="PF19035">
    <property type="entry name" value="TSP1_CCN"/>
    <property type="match status" value="1"/>
</dbReference>
<organism evidence="2 3">
    <name type="scientific">Eimeria acervulina</name>
    <name type="common">Coccidian parasite</name>
    <dbReference type="NCBI Taxonomy" id="5801"/>
    <lineage>
        <taxon>Eukaryota</taxon>
        <taxon>Sar</taxon>
        <taxon>Alveolata</taxon>
        <taxon>Apicomplexa</taxon>
        <taxon>Conoidasida</taxon>
        <taxon>Coccidia</taxon>
        <taxon>Eucoccidiorida</taxon>
        <taxon>Eimeriorina</taxon>
        <taxon>Eimeriidae</taxon>
        <taxon>Eimeria</taxon>
    </lineage>
</organism>
<dbReference type="SUPFAM" id="SSF55797">
    <property type="entry name" value="PR-1-like"/>
    <property type="match status" value="1"/>
</dbReference>
<dbReference type="InterPro" id="IPR036383">
    <property type="entry name" value="TSP1_rpt_sf"/>
</dbReference>
<dbReference type="SUPFAM" id="SSF82895">
    <property type="entry name" value="TSP-1 type 1 repeat"/>
    <property type="match status" value="1"/>
</dbReference>
<dbReference type="Pfam" id="PF00188">
    <property type="entry name" value="CAP"/>
    <property type="match status" value="1"/>
</dbReference>
<dbReference type="OrthoDB" id="337038at2759"/>
<dbReference type="PRINTS" id="PR00837">
    <property type="entry name" value="V5TPXLIKE"/>
</dbReference>
<dbReference type="PANTHER" id="PTHR10334">
    <property type="entry name" value="CYSTEINE-RICH SECRETORY PROTEIN-RELATED"/>
    <property type="match status" value="1"/>
</dbReference>
<dbReference type="InterPro" id="IPR035940">
    <property type="entry name" value="CAP_sf"/>
</dbReference>